<gene>
    <name evidence="4" type="primary">stcU</name>
    <name evidence="4" type="ORF">LHYA1_G006382</name>
</gene>
<dbReference type="PRINTS" id="PR00081">
    <property type="entry name" value="GDHRDH"/>
</dbReference>
<evidence type="ECO:0000313" key="5">
    <source>
        <dbReference type="Proteomes" id="UP000431533"/>
    </source>
</evidence>
<reference evidence="4 5" key="1">
    <citation type="submission" date="2018-05" db="EMBL/GenBank/DDBJ databases">
        <title>Genome sequencing and assembly of the regulated plant pathogen Lachnellula willkommii and related sister species for the development of diagnostic species identification markers.</title>
        <authorList>
            <person name="Giroux E."/>
            <person name="Bilodeau G."/>
        </authorList>
    </citation>
    <scope>NUCLEOTIDE SEQUENCE [LARGE SCALE GENOMIC DNA]</scope>
    <source>
        <strain evidence="4 5">CBS 185.66</strain>
    </source>
</reference>
<keyword evidence="5" id="KW-1185">Reference proteome</keyword>
<dbReference type="PANTHER" id="PTHR48107">
    <property type="entry name" value="NADPH-DEPENDENT ALDEHYDE REDUCTASE-LIKE PROTEIN, CHLOROPLASTIC-RELATED"/>
    <property type="match status" value="1"/>
</dbReference>
<name>A0A8H8TZ62_9HELO</name>
<dbReference type="Proteomes" id="UP000431533">
    <property type="component" value="Unassembled WGS sequence"/>
</dbReference>
<dbReference type="Gene3D" id="3.40.50.720">
    <property type="entry name" value="NAD(P)-binding Rossmann-like Domain"/>
    <property type="match status" value="1"/>
</dbReference>
<dbReference type="Pfam" id="PF13561">
    <property type="entry name" value="adh_short_C2"/>
    <property type="match status" value="1"/>
</dbReference>
<evidence type="ECO:0000256" key="1">
    <source>
        <dbReference type="ARBA" id="ARBA00006484"/>
    </source>
</evidence>
<dbReference type="GO" id="GO:0016614">
    <property type="term" value="F:oxidoreductase activity, acting on CH-OH group of donors"/>
    <property type="evidence" value="ECO:0007669"/>
    <property type="project" value="UniProtKB-ARBA"/>
</dbReference>
<evidence type="ECO:0000256" key="3">
    <source>
        <dbReference type="ARBA" id="ARBA00023002"/>
    </source>
</evidence>
<comment type="similarity">
    <text evidence="1">Belongs to the short-chain dehydrogenases/reductases (SDR) family.</text>
</comment>
<protein>
    <submittedName>
        <fullName evidence="4">Versicolorin reductase</fullName>
    </submittedName>
</protein>
<dbReference type="PRINTS" id="PR00080">
    <property type="entry name" value="SDRFAMILY"/>
</dbReference>
<keyword evidence="3" id="KW-0560">Oxidoreductase</keyword>
<dbReference type="SUPFAM" id="SSF51735">
    <property type="entry name" value="NAD(P)-binding Rossmann-fold domains"/>
    <property type="match status" value="1"/>
</dbReference>
<keyword evidence="2" id="KW-0521">NADP</keyword>
<comment type="caution">
    <text evidence="4">The sequence shown here is derived from an EMBL/GenBank/DDBJ whole genome shotgun (WGS) entry which is preliminary data.</text>
</comment>
<sequence>MSTSSLALAGKVALVTGGSKGIGRATSLRLARDGAKVVVNYASSSKDADEVVNLIGSEQAIAIKADVGNVEQIGKLIDATVAKWGKIDILIACAGLMRLNELEKLTEAEFDTTFNLNVKGPMFLTQNGNEVKGNETKLTSEQKAVPHMSSGSRVVLFSTTQCHASTVTPNYLSYIASKGAIEQMTRGLSKDLARKGIMVNCCAPGPTATDLFLNGKSEQLLKVIAGFNPQNKIGTPEEVAEVVAFLSSPAASWVSGQVLKANGGQA</sequence>
<dbReference type="FunFam" id="3.40.50.720:FF:000084">
    <property type="entry name" value="Short-chain dehydrogenase reductase"/>
    <property type="match status" value="1"/>
</dbReference>
<evidence type="ECO:0000256" key="2">
    <source>
        <dbReference type="ARBA" id="ARBA00022857"/>
    </source>
</evidence>
<accession>A0A8H8TZ62</accession>
<dbReference type="GeneID" id="41986580"/>
<dbReference type="InterPro" id="IPR002347">
    <property type="entry name" value="SDR_fam"/>
</dbReference>
<dbReference type="PANTHER" id="PTHR48107:SF7">
    <property type="entry name" value="RE15974P"/>
    <property type="match status" value="1"/>
</dbReference>
<dbReference type="AlphaFoldDB" id="A0A8H8TZ62"/>
<organism evidence="4 5">
    <name type="scientific">Lachnellula hyalina</name>
    <dbReference type="NCBI Taxonomy" id="1316788"/>
    <lineage>
        <taxon>Eukaryota</taxon>
        <taxon>Fungi</taxon>
        <taxon>Dikarya</taxon>
        <taxon>Ascomycota</taxon>
        <taxon>Pezizomycotina</taxon>
        <taxon>Leotiomycetes</taxon>
        <taxon>Helotiales</taxon>
        <taxon>Lachnaceae</taxon>
        <taxon>Lachnellula</taxon>
    </lineage>
</organism>
<proteinExistence type="inferred from homology"/>
<dbReference type="InterPro" id="IPR036291">
    <property type="entry name" value="NAD(P)-bd_dom_sf"/>
</dbReference>
<dbReference type="EMBL" id="QGMH01000123">
    <property type="protein sequence ID" value="TVY24626.1"/>
    <property type="molecule type" value="Genomic_DNA"/>
</dbReference>
<dbReference type="GO" id="GO:0009688">
    <property type="term" value="P:abscisic acid biosynthetic process"/>
    <property type="evidence" value="ECO:0007669"/>
    <property type="project" value="UniProtKB-ARBA"/>
</dbReference>
<dbReference type="RefSeq" id="XP_031003414.1">
    <property type="nucleotide sequence ID" value="XM_031151321.1"/>
</dbReference>
<dbReference type="OrthoDB" id="47007at2759"/>
<evidence type="ECO:0000313" key="4">
    <source>
        <dbReference type="EMBL" id="TVY24626.1"/>
    </source>
</evidence>